<feature type="signal peptide" evidence="1">
    <location>
        <begin position="1"/>
        <end position="15"/>
    </location>
</feature>
<reference evidence="3" key="1">
    <citation type="journal article" date="2017" name="Genome Biol.">
        <title>Comparative genomics reveals high biological diversity and specific adaptations in the industrially and medically important fungal genus Aspergillus.</title>
        <authorList>
            <person name="de Vries R.P."/>
            <person name="Riley R."/>
            <person name="Wiebenga A."/>
            <person name="Aguilar-Osorio G."/>
            <person name="Amillis S."/>
            <person name="Uchima C.A."/>
            <person name="Anderluh G."/>
            <person name="Asadollahi M."/>
            <person name="Askin M."/>
            <person name="Barry K."/>
            <person name="Battaglia E."/>
            <person name="Bayram O."/>
            <person name="Benocci T."/>
            <person name="Braus-Stromeyer S.A."/>
            <person name="Caldana C."/>
            <person name="Canovas D."/>
            <person name="Cerqueira G.C."/>
            <person name="Chen F."/>
            <person name="Chen W."/>
            <person name="Choi C."/>
            <person name="Clum A."/>
            <person name="Dos Santos R.A."/>
            <person name="Damasio A.R."/>
            <person name="Diallinas G."/>
            <person name="Emri T."/>
            <person name="Fekete E."/>
            <person name="Flipphi M."/>
            <person name="Freyberg S."/>
            <person name="Gallo A."/>
            <person name="Gournas C."/>
            <person name="Habgood R."/>
            <person name="Hainaut M."/>
            <person name="Harispe M.L."/>
            <person name="Henrissat B."/>
            <person name="Hilden K.S."/>
            <person name="Hope R."/>
            <person name="Hossain A."/>
            <person name="Karabika E."/>
            <person name="Karaffa L."/>
            <person name="Karanyi Z."/>
            <person name="Krasevec N."/>
            <person name="Kuo A."/>
            <person name="Kusch H."/>
            <person name="LaButti K."/>
            <person name="Lagendijk E.L."/>
            <person name="Lapidus A."/>
            <person name="Levasseur A."/>
            <person name="Lindquist E."/>
            <person name="Lipzen A."/>
            <person name="Logrieco A.F."/>
            <person name="MacCabe A."/>
            <person name="Maekelae M.R."/>
            <person name="Malavazi I."/>
            <person name="Melin P."/>
            <person name="Meyer V."/>
            <person name="Mielnichuk N."/>
            <person name="Miskei M."/>
            <person name="Molnar A.P."/>
            <person name="Mule G."/>
            <person name="Ngan C.Y."/>
            <person name="Orejas M."/>
            <person name="Orosz E."/>
            <person name="Ouedraogo J.P."/>
            <person name="Overkamp K.M."/>
            <person name="Park H.-S."/>
            <person name="Perrone G."/>
            <person name="Piumi F."/>
            <person name="Punt P.J."/>
            <person name="Ram A.F."/>
            <person name="Ramon A."/>
            <person name="Rauscher S."/>
            <person name="Record E."/>
            <person name="Riano-Pachon D.M."/>
            <person name="Robert V."/>
            <person name="Roehrig J."/>
            <person name="Ruller R."/>
            <person name="Salamov A."/>
            <person name="Salih N.S."/>
            <person name="Samson R.A."/>
            <person name="Sandor E."/>
            <person name="Sanguinetti M."/>
            <person name="Schuetze T."/>
            <person name="Sepcic K."/>
            <person name="Shelest E."/>
            <person name="Sherlock G."/>
            <person name="Sophianopoulou V."/>
            <person name="Squina F.M."/>
            <person name="Sun H."/>
            <person name="Susca A."/>
            <person name="Todd R.B."/>
            <person name="Tsang A."/>
            <person name="Unkles S.E."/>
            <person name="van de Wiele N."/>
            <person name="van Rossen-Uffink D."/>
            <person name="Oliveira J.V."/>
            <person name="Vesth T.C."/>
            <person name="Visser J."/>
            <person name="Yu J.-H."/>
            <person name="Zhou M."/>
            <person name="Andersen M.R."/>
            <person name="Archer D.B."/>
            <person name="Baker S.E."/>
            <person name="Benoit I."/>
            <person name="Brakhage A.A."/>
            <person name="Braus G.H."/>
            <person name="Fischer R."/>
            <person name="Frisvad J.C."/>
            <person name="Goldman G.H."/>
            <person name="Houbraken J."/>
            <person name="Oakley B."/>
            <person name="Pocsi I."/>
            <person name="Scazzocchio C."/>
            <person name="Seiboth B."/>
            <person name="vanKuyk P.A."/>
            <person name="Wortman J."/>
            <person name="Dyer P.S."/>
            <person name="Grigoriev I.V."/>
        </authorList>
    </citation>
    <scope>NUCLEOTIDE SEQUENCE [LARGE SCALE GENOMIC DNA]</scope>
    <source>
        <strain evidence="3">CBS 593.65</strain>
    </source>
</reference>
<keyword evidence="3" id="KW-1185">Reference proteome</keyword>
<feature type="chain" id="PRO_5012950906" description="Secreted protein" evidence="1">
    <location>
        <begin position="16"/>
        <end position="79"/>
    </location>
</feature>
<dbReference type="EMBL" id="KV878591">
    <property type="protein sequence ID" value="OJJ56254.1"/>
    <property type="molecule type" value="Genomic_DNA"/>
</dbReference>
<keyword evidence="1" id="KW-0732">Signal</keyword>
<gene>
    <name evidence="2" type="ORF">ASPSYDRAFT_48532</name>
</gene>
<evidence type="ECO:0000313" key="2">
    <source>
        <dbReference type="EMBL" id="OJJ56254.1"/>
    </source>
</evidence>
<evidence type="ECO:0008006" key="4">
    <source>
        <dbReference type="Google" id="ProtNLM"/>
    </source>
</evidence>
<dbReference type="RefSeq" id="XP_040700060.1">
    <property type="nucleotide sequence ID" value="XM_040847649.1"/>
</dbReference>
<dbReference type="VEuPathDB" id="FungiDB:ASPSYDRAFT_48532"/>
<dbReference type="GeneID" id="63763722"/>
<proteinExistence type="predicted"/>
<name>A0A1L9TA15_9EURO</name>
<dbReference type="Proteomes" id="UP000184356">
    <property type="component" value="Unassembled WGS sequence"/>
</dbReference>
<sequence length="79" mass="9102">MQLLGQALFQLLVSSAVLYSYPNISPHYLPPITRRRQPAHFWLISWRLICQSKWGSCCRESLEYLTVLSPYSCSIAPTN</sequence>
<accession>A0A1L9TA15</accession>
<dbReference type="AlphaFoldDB" id="A0A1L9TA15"/>
<evidence type="ECO:0000256" key="1">
    <source>
        <dbReference type="SAM" id="SignalP"/>
    </source>
</evidence>
<protein>
    <recommendedName>
        <fullName evidence="4">Secreted protein</fullName>
    </recommendedName>
</protein>
<evidence type="ECO:0000313" key="3">
    <source>
        <dbReference type="Proteomes" id="UP000184356"/>
    </source>
</evidence>
<organism evidence="2 3">
    <name type="scientific">Aspergillus sydowii CBS 593.65</name>
    <dbReference type="NCBI Taxonomy" id="1036612"/>
    <lineage>
        <taxon>Eukaryota</taxon>
        <taxon>Fungi</taxon>
        <taxon>Dikarya</taxon>
        <taxon>Ascomycota</taxon>
        <taxon>Pezizomycotina</taxon>
        <taxon>Eurotiomycetes</taxon>
        <taxon>Eurotiomycetidae</taxon>
        <taxon>Eurotiales</taxon>
        <taxon>Aspergillaceae</taxon>
        <taxon>Aspergillus</taxon>
        <taxon>Aspergillus subgen. Nidulantes</taxon>
    </lineage>
</organism>